<dbReference type="PRINTS" id="PR01908">
    <property type="entry name" value="ADSPHPHTASE"/>
</dbReference>
<dbReference type="GO" id="GO:0004725">
    <property type="term" value="F:protein tyrosine phosphatase activity"/>
    <property type="evidence" value="ECO:0007669"/>
    <property type="project" value="UniProtKB-EC"/>
</dbReference>
<reference evidence="10" key="1">
    <citation type="journal article" date="2024" name="Gigascience">
        <title>Chromosome-level genome of the poultry shaft louse Menopon gallinae provides insight into the host-switching and adaptive evolution of parasitic lice.</title>
        <authorList>
            <person name="Xu Y."/>
            <person name="Ma L."/>
            <person name="Liu S."/>
            <person name="Liang Y."/>
            <person name="Liu Q."/>
            <person name="He Z."/>
            <person name="Tian L."/>
            <person name="Duan Y."/>
            <person name="Cai W."/>
            <person name="Li H."/>
            <person name="Song F."/>
        </authorList>
    </citation>
    <scope>NUCLEOTIDE SEQUENCE</scope>
    <source>
        <strain evidence="10">Cailab_2023a</strain>
    </source>
</reference>
<keyword evidence="3 7" id="KW-0904">Protein phosphatase</keyword>
<feature type="domain" description="Tyrosine-protein phosphatase" evidence="8">
    <location>
        <begin position="67"/>
        <end position="216"/>
    </location>
</feature>
<name>A0AAW2I9Q4_9NEOP</name>
<dbReference type="InterPro" id="IPR029021">
    <property type="entry name" value="Prot-tyrosine_phosphatase-like"/>
</dbReference>
<comment type="catalytic activity">
    <reaction evidence="5 7">
        <text>O-phospho-L-threonyl-[protein] + H2O = L-threonyl-[protein] + phosphate</text>
        <dbReference type="Rhea" id="RHEA:47004"/>
        <dbReference type="Rhea" id="RHEA-COMP:11060"/>
        <dbReference type="Rhea" id="RHEA-COMP:11605"/>
        <dbReference type="ChEBI" id="CHEBI:15377"/>
        <dbReference type="ChEBI" id="CHEBI:30013"/>
        <dbReference type="ChEBI" id="CHEBI:43474"/>
        <dbReference type="ChEBI" id="CHEBI:61977"/>
        <dbReference type="EC" id="3.1.3.16"/>
    </reaction>
</comment>
<evidence type="ECO:0000256" key="6">
    <source>
        <dbReference type="PIRSR" id="PIRSR620405-1"/>
    </source>
</evidence>
<dbReference type="Gene3D" id="3.90.190.10">
    <property type="entry name" value="Protein tyrosine phosphatase superfamily"/>
    <property type="match status" value="1"/>
</dbReference>
<dbReference type="GO" id="GO:0005737">
    <property type="term" value="C:cytoplasm"/>
    <property type="evidence" value="ECO:0007669"/>
    <property type="project" value="TreeGrafter"/>
</dbReference>
<organism evidence="10">
    <name type="scientific">Menopon gallinae</name>
    <name type="common">poultry shaft louse</name>
    <dbReference type="NCBI Taxonomy" id="328185"/>
    <lineage>
        <taxon>Eukaryota</taxon>
        <taxon>Metazoa</taxon>
        <taxon>Ecdysozoa</taxon>
        <taxon>Arthropoda</taxon>
        <taxon>Hexapoda</taxon>
        <taxon>Insecta</taxon>
        <taxon>Pterygota</taxon>
        <taxon>Neoptera</taxon>
        <taxon>Paraneoptera</taxon>
        <taxon>Psocodea</taxon>
        <taxon>Troctomorpha</taxon>
        <taxon>Phthiraptera</taxon>
        <taxon>Amblycera</taxon>
        <taxon>Menoponidae</taxon>
        <taxon>Menopon</taxon>
    </lineage>
</organism>
<dbReference type="EMBL" id="JARGDH010000001">
    <property type="protein sequence ID" value="KAL0278880.1"/>
    <property type="molecule type" value="Genomic_DNA"/>
</dbReference>
<dbReference type="InterPro" id="IPR020422">
    <property type="entry name" value="TYR_PHOSPHATASE_DUAL_dom"/>
</dbReference>
<evidence type="ECO:0000256" key="4">
    <source>
        <dbReference type="ARBA" id="ARBA00047761"/>
    </source>
</evidence>
<evidence type="ECO:0000256" key="2">
    <source>
        <dbReference type="ARBA" id="ARBA00022801"/>
    </source>
</evidence>
<dbReference type="EC" id="3.1.3.16" evidence="7"/>
<dbReference type="InterPro" id="IPR000387">
    <property type="entry name" value="Tyr_Pase_dom"/>
</dbReference>
<dbReference type="AlphaFoldDB" id="A0AAW2I9Q4"/>
<dbReference type="InterPro" id="IPR020405">
    <property type="entry name" value="Atypical_DUSP_subfamA"/>
</dbReference>
<proteinExistence type="inferred from homology"/>
<comment type="similarity">
    <text evidence="1 7">Belongs to the protein-tyrosine phosphatase family. Non-receptor class dual specificity subfamily.</text>
</comment>
<dbReference type="GO" id="GO:0008138">
    <property type="term" value="F:protein tyrosine/serine/threonine phosphatase activity"/>
    <property type="evidence" value="ECO:0007669"/>
    <property type="project" value="UniProtKB-UniRule"/>
</dbReference>
<comment type="catalytic activity">
    <reaction evidence="7">
        <text>O-phospho-L-tyrosyl-[protein] + H2O = L-tyrosyl-[protein] + phosphate</text>
        <dbReference type="Rhea" id="RHEA:10684"/>
        <dbReference type="Rhea" id="RHEA-COMP:10136"/>
        <dbReference type="Rhea" id="RHEA-COMP:20101"/>
        <dbReference type="ChEBI" id="CHEBI:15377"/>
        <dbReference type="ChEBI" id="CHEBI:43474"/>
        <dbReference type="ChEBI" id="CHEBI:46858"/>
        <dbReference type="ChEBI" id="CHEBI:61978"/>
        <dbReference type="EC" id="3.1.3.48"/>
    </reaction>
</comment>
<evidence type="ECO:0000256" key="5">
    <source>
        <dbReference type="ARBA" id="ARBA00048336"/>
    </source>
</evidence>
<dbReference type="PRINTS" id="PR01909">
    <property type="entry name" value="ADSPHPHTASEA"/>
</dbReference>
<dbReference type="Pfam" id="PF00782">
    <property type="entry name" value="DSPc"/>
    <property type="match status" value="1"/>
</dbReference>
<comment type="caution">
    <text evidence="10">The sequence shown here is derived from an EMBL/GenBank/DDBJ whole genome shotgun (WGS) entry which is preliminary data.</text>
</comment>
<dbReference type="GO" id="GO:0043409">
    <property type="term" value="P:negative regulation of MAPK cascade"/>
    <property type="evidence" value="ECO:0007669"/>
    <property type="project" value="TreeGrafter"/>
</dbReference>
<protein>
    <recommendedName>
        <fullName evidence="7">Dual specificity protein phosphatase</fullName>
        <ecNumber evidence="7">3.1.3.16</ecNumber>
        <ecNumber evidence="7">3.1.3.48</ecNumber>
    </recommendedName>
</protein>
<dbReference type="SUPFAM" id="SSF52799">
    <property type="entry name" value="(Phosphotyrosine protein) phosphatases II"/>
    <property type="match status" value="1"/>
</dbReference>
<dbReference type="PROSITE" id="PS50056">
    <property type="entry name" value="TYR_PHOSPHATASE_2"/>
    <property type="match status" value="1"/>
</dbReference>
<evidence type="ECO:0000256" key="1">
    <source>
        <dbReference type="ARBA" id="ARBA00008601"/>
    </source>
</evidence>
<dbReference type="CDD" id="cd14515">
    <property type="entry name" value="DUSP3-like"/>
    <property type="match status" value="1"/>
</dbReference>
<dbReference type="PANTHER" id="PTHR45682:SF5">
    <property type="entry name" value="DUAL SPECIFICITY PROTEIN PHOSPHATASE"/>
    <property type="match status" value="1"/>
</dbReference>
<feature type="active site" description="Phosphocysteine intermediate" evidence="6">
    <location>
        <position position="161"/>
    </location>
</feature>
<dbReference type="GO" id="GO:0004722">
    <property type="term" value="F:protein serine/threonine phosphatase activity"/>
    <property type="evidence" value="ECO:0007669"/>
    <property type="project" value="UniProtKB-EC"/>
</dbReference>
<dbReference type="EC" id="3.1.3.48" evidence="7"/>
<feature type="domain" description="Tyrosine specific protein phosphatases" evidence="9">
    <location>
        <begin position="138"/>
        <end position="195"/>
    </location>
</feature>
<dbReference type="PROSITE" id="PS50054">
    <property type="entry name" value="TYR_PHOSPHATASE_DUAL"/>
    <property type="match status" value="1"/>
</dbReference>
<evidence type="ECO:0000313" key="10">
    <source>
        <dbReference type="EMBL" id="KAL0278880.1"/>
    </source>
</evidence>
<evidence type="ECO:0000259" key="9">
    <source>
        <dbReference type="PROSITE" id="PS50056"/>
    </source>
</evidence>
<sequence length="227" mass="26206">MSLSGRYYPRPWYRRIPYSAVSSMNPGNETTVATLYNAITQTKTKNKPYRYQPIWMPGSDQGFYGVNCDEVYPNIYIGDGSTAKNKAYLKKIGITHVLNTAEGNMLSMVDTNEYFYRDTQFKYLGLQLLDLPTTRISVHFNETSEFIDDALINKGKVFVHCLMGMSRSSTCVIAYLMMKRGMSAADAIRLIRQRRDIYPNEGFLEQLAELDNYLRRNRDMRYSPLAK</sequence>
<accession>A0AAW2I9Q4</accession>
<dbReference type="PROSITE" id="PS00383">
    <property type="entry name" value="TYR_PHOSPHATASE_1"/>
    <property type="match status" value="1"/>
</dbReference>
<evidence type="ECO:0000256" key="7">
    <source>
        <dbReference type="RuleBase" id="RU366038"/>
    </source>
</evidence>
<dbReference type="GO" id="GO:0033549">
    <property type="term" value="F:MAP kinase phosphatase activity"/>
    <property type="evidence" value="ECO:0007669"/>
    <property type="project" value="TreeGrafter"/>
</dbReference>
<comment type="catalytic activity">
    <reaction evidence="4 7">
        <text>O-phospho-L-seryl-[protein] + H2O = L-seryl-[protein] + phosphate</text>
        <dbReference type="Rhea" id="RHEA:20629"/>
        <dbReference type="Rhea" id="RHEA-COMP:9863"/>
        <dbReference type="Rhea" id="RHEA-COMP:11604"/>
        <dbReference type="ChEBI" id="CHEBI:15377"/>
        <dbReference type="ChEBI" id="CHEBI:29999"/>
        <dbReference type="ChEBI" id="CHEBI:43474"/>
        <dbReference type="ChEBI" id="CHEBI:83421"/>
        <dbReference type="EC" id="3.1.3.16"/>
    </reaction>
</comment>
<dbReference type="InterPro" id="IPR000340">
    <property type="entry name" value="Dual-sp_phosphatase_cat-dom"/>
</dbReference>
<gene>
    <name evidence="10" type="ORF">PYX00_000560</name>
</gene>
<evidence type="ECO:0000259" key="8">
    <source>
        <dbReference type="PROSITE" id="PS50054"/>
    </source>
</evidence>
<comment type="function">
    <text evidence="7">Dual specificity phosphatase able to dephosphorylate phosphotyrosine, phosphoserine and phosphothreonine residues, with a preference for phosphotyrosine as a substrate.</text>
</comment>
<keyword evidence="2 7" id="KW-0378">Hydrolase</keyword>
<dbReference type="InterPro" id="IPR016130">
    <property type="entry name" value="Tyr_Pase_AS"/>
</dbReference>
<evidence type="ECO:0000256" key="3">
    <source>
        <dbReference type="ARBA" id="ARBA00022912"/>
    </source>
</evidence>
<dbReference type="SMART" id="SM00195">
    <property type="entry name" value="DSPc"/>
    <property type="match status" value="1"/>
</dbReference>
<dbReference type="PANTHER" id="PTHR45682">
    <property type="entry name" value="AGAP008228-PA"/>
    <property type="match status" value="1"/>
</dbReference>